<evidence type="ECO:0000313" key="1">
    <source>
        <dbReference type="EMBL" id="MFC5381305.1"/>
    </source>
</evidence>
<evidence type="ECO:0000313" key="2">
    <source>
        <dbReference type="Proteomes" id="UP001596122"/>
    </source>
</evidence>
<name>A0ABW0GNQ3_9MICO</name>
<sequence length="185" mass="19851">MSGRRVLLLRGVNLGARNKVPMARLRELLGTEGFSGVGSYLQSGNVLVDDDGTPETVVADRVSALVLAYFDVVSPCVVRSAAELRATVAAAGRPGAPALPDDPQLYTVVFLAEEPDPDLVAGVDPADHEEEFLVVGRDVHVLTPLGTRNARLSHAFWERRLRVTATARNWRTVTALDRLLAAADG</sequence>
<organism evidence="1 2">
    <name type="scientific">Aquipuribacter nitratireducens</name>
    <dbReference type="NCBI Taxonomy" id="650104"/>
    <lineage>
        <taxon>Bacteria</taxon>
        <taxon>Bacillati</taxon>
        <taxon>Actinomycetota</taxon>
        <taxon>Actinomycetes</taxon>
        <taxon>Micrococcales</taxon>
        <taxon>Intrasporangiaceae</taxon>
        <taxon>Aquipuribacter</taxon>
    </lineage>
</organism>
<gene>
    <name evidence="1" type="ORF">ACFPJ6_10925</name>
</gene>
<dbReference type="InterPro" id="IPR012545">
    <property type="entry name" value="DUF1697"/>
</dbReference>
<keyword evidence="2" id="KW-1185">Reference proteome</keyword>
<dbReference type="RefSeq" id="WP_340269197.1">
    <property type="nucleotide sequence ID" value="NZ_JBBEOG010000004.1"/>
</dbReference>
<reference evidence="2" key="1">
    <citation type="journal article" date="2019" name="Int. J. Syst. Evol. Microbiol.">
        <title>The Global Catalogue of Microorganisms (GCM) 10K type strain sequencing project: providing services to taxonomists for standard genome sequencing and annotation.</title>
        <authorList>
            <consortium name="The Broad Institute Genomics Platform"/>
            <consortium name="The Broad Institute Genome Sequencing Center for Infectious Disease"/>
            <person name="Wu L."/>
            <person name="Ma J."/>
        </authorList>
    </citation>
    <scope>NUCLEOTIDE SEQUENCE [LARGE SCALE GENOMIC DNA]</scope>
    <source>
        <strain evidence="2">CCUG 43114</strain>
    </source>
</reference>
<accession>A0ABW0GNQ3</accession>
<dbReference type="Pfam" id="PF08002">
    <property type="entry name" value="DUF1697"/>
    <property type="match status" value="1"/>
</dbReference>
<protein>
    <submittedName>
        <fullName evidence="1">DUF1697 domain-containing protein</fullName>
    </submittedName>
</protein>
<dbReference type="Proteomes" id="UP001596122">
    <property type="component" value="Unassembled WGS sequence"/>
</dbReference>
<dbReference type="SUPFAM" id="SSF160379">
    <property type="entry name" value="SP0830-like"/>
    <property type="match status" value="1"/>
</dbReference>
<dbReference type="PIRSF" id="PIRSF008502">
    <property type="entry name" value="UCP008502"/>
    <property type="match status" value="1"/>
</dbReference>
<proteinExistence type="predicted"/>
<dbReference type="PANTHER" id="PTHR36439">
    <property type="entry name" value="BLL4334 PROTEIN"/>
    <property type="match status" value="1"/>
</dbReference>
<dbReference type="EMBL" id="JBHSLD010000009">
    <property type="protein sequence ID" value="MFC5381305.1"/>
    <property type="molecule type" value="Genomic_DNA"/>
</dbReference>
<dbReference type="Gene3D" id="3.30.70.1280">
    <property type="entry name" value="SP0830-like domains"/>
    <property type="match status" value="1"/>
</dbReference>
<dbReference type="PANTHER" id="PTHR36439:SF1">
    <property type="entry name" value="DUF1697 DOMAIN-CONTAINING PROTEIN"/>
    <property type="match status" value="1"/>
</dbReference>
<comment type="caution">
    <text evidence="1">The sequence shown here is derived from an EMBL/GenBank/DDBJ whole genome shotgun (WGS) entry which is preliminary data.</text>
</comment>